<proteinExistence type="predicted"/>
<name>A0A7K4HNP5_9EURY</name>
<keyword evidence="2" id="KW-1185">Reference proteome</keyword>
<comment type="caution">
    <text evidence="1">The sequence shown here is derived from an EMBL/GenBank/DDBJ whole genome shotgun (WGS) entry which is preliminary data.</text>
</comment>
<evidence type="ECO:0000313" key="1">
    <source>
        <dbReference type="EMBL" id="NVO66458.1"/>
    </source>
</evidence>
<accession>A0A7K4HNP5</accession>
<sequence>MKPVKTLRRDVFDQLPTINKAVALVMVEKGDLRLIDEPEYFKGYRQGDGAS</sequence>
<gene>
    <name evidence="1" type="ORF">HWN36_03815</name>
</gene>
<reference evidence="1 2" key="1">
    <citation type="submission" date="2020-06" db="EMBL/GenBank/DDBJ databases">
        <title>Methanofollis fontis sp. nov., a methanogen isolated from marine sediments near a cold seep at Four-Way Closure Ridge offshore southwestern Taiwan.</title>
        <authorList>
            <person name="Chen S.-C."/>
            <person name="Teng N.-H."/>
            <person name="Lin Y.-S."/>
            <person name="Lai M.-C."/>
            <person name="Chen H.-H."/>
            <person name="Wang C.-C."/>
        </authorList>
    </citation>
    <scope>NUCLEOTIDE SEQUENCE [LARGE SCALE GENOMIC DNA]</scope>
    <source>
        <strain evidence="1 2">DSM 2702</strain>
    </source>
</reference>
<dbReference type="EMBL" id="JABXWR010000001">
    <property type="protein sequence ID" value="NVO66458.1"/>
    <property type="molecule type" value="Genomic_DNA"/>
</dbReference>
<organism evidence="1 2">
    <name type="scientific">Methanofollis tationis</name>
    <dbReference type="NCBI Taxonomy" id="81417"/>
    <lineage>
        <taxon>Archaea</taxon>
        <taxon>Methanobacteriati</taxon>
        <taxon>Methanobacteriota</taxon>
        <taxon>Stenosarchaea group</taxon>
        <taxon>Methanomicrobia</taxon>
        <taxon>Methanomicrobiales</taxon>
        <taxon>Methanomicrobiaceae</taxon>
        <taxon>Methanofollis</taxon>
    </lineage>
</organism>
<protein>
    <submittedName>
        <fullName evidence="1">Uncharacterized protein</fullName>
    </submittedName>
</protein>
<dbReference type="RefSeq" id="WP_176788153.1">
    <property type="nucleotide sequence ID" value="NZ_JABXWR010000001.1"/>
</dbReference>
<dbReference type="AlphaFoldDB" id="A0A7K4HNP5"/>
<dbReference type="OrthoDB" id="373093at2157"/>
<dbReference type="Proteomes" id="UP000570823">
    <property type="component" value="Unassembled WGS sequence"/>
</dbReference>
<evidence type="ECO:0000313" key="2">
    <source>
        <dbReference type="Proteomes" id="UP000570823"/>
    </source>
</evidence>